<sequence>MARSRIIGPVAIAATVAMLSACAPTFVNHGYAPPEAQLALVQPGVDDKISVEQKIGRPINEGLITNEAWYYAASRVRNYTYNEPEVTERRLVTITFDEFGIVEDIAEAGLEDGRTVPLVVRTTPTFGSEISAVQQLLRNVLNLQVQE</sequence>
<evidence type="ECO:0000259" key="4">
    <source>
        <dbReference type="Pfam" id="PF04355"/>
    </source>
</evidence>
<evidence type="ECO:0000313" key="5">
    <source>
        <dbReference type="EMBL" id="MBB5516368.1"/>
    </source>
</evidence>
<organism evidence="5 6">
    <name type="scientific">Rubricella aquisinus</name>
    <dbReference type="NCBI Taxonomy" id="2028108"/>
    <lineage>
        <taxon>Bacteria</taxon>
        <taxon>Pseudomonadati</taxon>
        <taxon>Pseudomonadota</taxon>
        <taxon>Alphaproteobacteria</taxon>
        <taxon>Rhodobacterales</taxon>
        <taxon>Paracoccaceae</taxon>
        <taxon>Rubricella</taxon>
    </lineage>
</organism>
<dbReference type="Proteomes" id="UP000553766">
    <property type="component" value="Unassembled WGS sequence"/>
</dbReference>
<dbReference type="InterPro" id="IPR007450">
    <property type="entry name" value="BamE_dom"/>
</dbReference>
<keyword evidence="2" id="KW-0472">Membrane</keyword>
<feature type="chain" id="PRO_5032508137" evidence="3">
    <location>
        <begin position="24"/>
        <end position="147"/>
    </location>
</feature>
<dbReference type="PROSITE" id="PS51257">
    <property type="entry name" value="PROKAR_LIPOPROTEIN"/>
    <property type="match status" value="1"/>
</dbReference>
<dbReference type="Gene3D" id="3.30.1450.10">
    <property type="match status" value="1"/>
</dbReference>
<feature type="domain" description="Outer membrane protein assembly factor BamE" evidence="4">
    <location>
        <begin position="30"/>
        <end position="105"/>
    </location>
</feature>
<dbReference type="InterPro" id="IPR037873">
    <property type="entry name" value="BamE-like"/>
</dbReference>
<evidence type="ECO:0000313" key="6">
    <source>
        <dbReference type="Proteomes" id="UP000553766"/>
    </source>
</evidence>
<dbReference type="GO" id="GO:0019867">
    <property type="term" value="C:outer membrane"/>
    <property type="evidence" value="ECO:0007669"/>
    <property type="project" value="InterPro"/>
</dbReference>
<gene>
    <name evidence="5" type="ORF">FHS89_002399</name>
</gene>
<keyword evidence="1 3" id="KW-0732">Signal</keyword>
<dbReference type="RefSeq" id="WP_184011917.1">
    <property type="nucleotide sequence ID" value="NZ_JACIJS010000007.1"/>
</dbReference>
<proteinExistence type="predicted"/>
<protein>
    <submittedName>
        <fullName evidence="5">Outer membrane protein assembly factor BamE (Lipoprotein component of BamABCDE complex)</fullName>
    </submittedName>
</protein>
<keyword evidence="6" id="KW-1185">Reference proteome</keyword>
<feature type="signal peptide" evidence="3">
    <location>
        <begin position="1"/>
        <end position="23"/>
    </location>
</feature>
<dbReference type="EMBL" id="JACIJS010000007">
    <property type="protein sequence ID" value="MBB5516368.1"/>
    <property type="molecule type" value="Genomic_DNA"/>
</dbReference>
<evidence type="ECO:0000256" key="2">
    <source>
        <dbReference type="ARBA" id="ARBA00023136"/>
    </source>
</evidence>
<dbReference type="Pfam" id="PF04355">
    <property type="entry name" value="BamE"/>
    <property type="match status" value="1"/>
</dbReference>
<reference evidence="5 6" key="1">
    <citation type="submission" date="2020-08" db="EMBL/GenBank/DDBJ databases">
        <title>Genomic Encyclopedia of Type Strains, Phase IV (KMG-IV): sequencing the most valuable type-strain genomes for metagenomic binning, comparative biology and taxonomic classification.</title>
        <authorList>
            <person name="Goeker M."/>
        </authorList>
    </citation>
    <scope>NUCLEOTIDE SEQUENCE [LARGE SCALE GENOMIC DNA]</scope>
    <source>
        <strain evidence="5 6">DSM 103377</strain>
    </source>
</reference>
<accession>A0A840WMR5</accession>
<evidence type="ECO:0000256" key="3">
    <source>
        <dbReference type="SAM" id="SignalP"/>
    </source>
</evidence>
<evidence type="ECO:0000256" key="1">
    <source>
        <dbReference type="ARBA" id="ARBA00022729"/>
    </source>
</evidence>
<name>A0A840WMR5_9RHOB</name>
<comment type="caution">
    <text evidence="5">The sequence shown here is derived from an EMBL/GenBank/DDBJ whole genome shotgun (WGS) entry which is preliminary data.</text>
</comment>
<keyword evidence="5" id="KW-0449">Lipoprotein</keyword>
<dbReference type="AlphaFoldDB" id="A0A840WMR5"/>